<feature type="compositionally biased region" description="Low complexity" evidence="7">
    <location>
        <begin position="678"/>
        <end position="709"/>
    </location>
</feature>
<comment type="caution">
    <text evidence="10">The sequence shown here is derived from an EMBL/GenBank/DDBJ whole genome shotgun (WGS) entry which is preliminary data.</text>
</comment>
<dbReference type="Gene3D" id="3.40.30.10">
    <property type="entry name" value="Glutaredoxin"/>
    <property type="match status" value="3"/>
</dbReference>
<evidence type="ECO:0000256" key="2">
    <source>
        <dbReference type="ARBA" id="ARBA00004319"/>
    </source>
</evidence>
<reference evidence="11" key="1">
    <citation type="journal article" date="2016" name="Nat. Commun.">
        <title>The Gonium pectorale genome demonstrates co-option of cell cycle regulation during the evolution of multicellularity.</title>
        <authorList>
            <person name="Hanschen E.R."/>
            <person name="Marriage T.N."/>
            <person name="Ferris P.J."/>
            <person name="Hamaji T."/>
            <person name="Toyoda A."/>
            <person name="Fujiyama A."/>
            <person name="Neme R."/>
            <person name="Noguchi H."/>
            <person name="Minakuchi Y."/>
            <person name="Suzuki M."/>
            <person name="Kawai-Toyooka H."/>
            <person name="Smith D.R."/>
            <person name="Sparks H."/>
            <person name="Anderson J."/>
            <person name="Bakaric R."/>
            <person name="Luria V."/>
            <person name="Karger A."/>
            <person name="Kirschner M.W."/>
            <person name="Durand P.M."/>
            <person name="Michod R.E."/>
            <person name="Nozaki H."/>
            <person name="Olson B.J."/>
        </authorList>
    </citation>
    <scope>NUCLEOTIDE SEQUENCE [LARGE SCALE GENOMIC DNA]</scope>
    <source>
        <strain evidence="11">NIES-2863</strain>
    </source>
</reference>
<keyword evidence="4" id="KW-1015">Disulfide bond</keyword>
<evidence type="ECO:0000256" key="3">
    <source>
        <dbReference type="ARBA" id="ARBA00012723"/>
    </source>
</evidence>
<feature type="domain" description="Thioredoxin" evidence="9">
    <location>
        <begin position="12"/>
        <end position="147"/>
    </location>
</feature>
<dbReference type="PROSITE" id="PS51352">
    <property type="entry name" value="THIOREDOXIN_2"/>
    <property type="match status" value="1"/>
</dbReference>
<dbReference type="PANTHER" id="PTHR45815:SF3">
    <property type="entry name" value="PROTEIN DISULFIDE-ISOMERASE A6"/>
    <property type="match status" value="1"/>
</dbReference>
<evidence type="ECO:0000256" key="5">
    <source>
        <dbReference type="ARBA" id="ARBA00023235"/>
    </source>
</evidence>
<dbReference type="AlphaFoldDB" id="A0A150GVQ0"/>
<evidence type="ECO:0000256" key="4">
    <source>
        <dbReference type="ARBA" id="ARBA00023157"/>
    </source>
</evidence>
<dbReference type="GO" id="GO:0015035">
    <property type="term" value="F:protein-disulfide reductase activity"/>
    <property type="evidence" value="ECO:0007669"/>
    <property type="project" value="TreeGrafter"/>
</dbReference>
<dbReference type="SUPFAM" id="SSF52833">
    <property type="entry name" value="Thioredoxin-like"/>
    <property type="match status" value="3"/>
</dbReference>
<feature type="compositionally biased region" description="Basic and acidic residues" evidence="7">
    <location>
        <begin position="744"/>
        <end position="758"/>
    </location>
</feature>
<organism evidence="10 11">
    <name type="scientific">Gonium pectorale</name>
    <name type="common">Green alga</name>
    <dbReference type="NCBI Taxonomy" id="33097"/>
    <lineage>
        <taxon>Eukaryota</taxon>
        <taxon>Viridiplantae</taxon>
        <taxon>Chlorophyta</taxon>
        <taxon>core chlorophytes</taxon>
        <taxon>Chlorophyceae</taxon>
        <taxon>CS clade</taxon>
        <taxon>Chlamydomonadales</taxon>
        <taxon>Volvocaceae</taxon>
        <taxon>Gonium</taxon>
    </lineage>
</organism>
<keyword evidence="6" id="KW-0676">Redox-active center</keyword>
<sequence>MERGGLRVPCIAALLFLASHVSALYSGKDAVIELNANNFDKLVSQSDGVAIFYAPWCGHCKELAPHYKKVASNLQGLALVGAVDCADRATNDRLCARMGIRGFPTIKVFGSDKTKNPYTGELSKEPIDYNGPRSAKAMVDAVSSLLTDVHITRLRSKAELGEFARGAAGKPQVLLFTSKTESTLLYKSLSTQLRSRLAFGEVHQASGAELVAEFGVEAFPSLLVVKPDGTRAPYTGELKAPALLAHLSALAGVGQEAEEEAAGKGGKAGKGSKKAAAAAFVRQVYDLSELPALEAREDMALLALHGADGPDGCKEVREAFLEAAADMQPIVNTLLVSLPASDLADGSEGATSLERIGADVATLRTDPCELQVVLLPLGKDKPDLDDYQKYNGPPDGKALQRWVADNIPGYFVTRMDDTTTGAFIQLDPSRGRMSIAPKVILFTSKDEAPATYKALAMAFRNRGNMMFGWVQVGSSGAKKTVETFKPDKVPSMTVIIQTQAEEGDPEVPPGGIRMGQQPYSGPLKYGPMREFLEQLAKGVEAASGGISTQTDFEKKCTSKAGLCLLALLDTDDEEQLEVERQALTKMAIAAAREASAFHFVWADGLKHKGLMQAFGVLSSDLPTLVALSAKRMRFAVMPTPEGGGSGATLKAEAVARFVEGVLGGKVRTSPLQALPDLSAPAGAGSAGTAASRPDDAGASPAADAATDATPVEEEFDLSEIMSEEVEGGVAGAKADRLKEVEEQIKAEEEARKAAESGAKKGKKKKGKGKKKIRKEEL</sequence>
<feature type="compositionally biased region" description="Basic residues" evidence="7">
    <location>
        <begin position="759"/>
        <end position="777"/>
    </location>
</feature>
<evidence type="ECO:0000256" key="6">
    <source>
        <dbReference type="ARBA" id="ARBA00023284"/>
    </source>
</evidence>
<accession>A0A150GVQ0</accession>
<dbReference type="OrthoDB" id="511561at2759"/>
<evidence type="ECO:0000259" key="9">
    <source>
        <dbReference type="PROSITE" id="PS51352"/>
    </source>
</evidence>
<dbReference type="PROSITE" id="PS00194">
    <property type="entry name" value="THIOREDOXIN_1"/>
    <property type="match status" value="1"/>
</dbReference>
<evidence type="ECO:0000313" key="11">
    <source>
        <dbReference type="Proteomes" id="UP000075714"/>
    </source>
</evidence>
<proteinExistence type="predicted"/>
<name>A0A150GVQ0_GONPE</name>
<dbReference type="GO" id="GO:0034976">
    <property type="term" value="P:response to endoplasmic reticulum stress"/>
    <property type="evidence" value="ECO:0007669"/>
    <property type="project" value="TreeGrafter"/>
</dbReference>
<dbReference type="GO" id="GO:0003756">
    <property type="term" value="F:protein disulfide isomerase activity"/>
    <property type="evidence" value="ECO:0007669"/>
    <property type="project" value="UniProtKB-EC"/>
</dbReference>
<feature type="chain" id="PRO_5007562226" description="protein disulfide-isomerase" evidence="8">
    <location>
        <begin position="24"/>
        <end position="777"/>
    </location>
</feature>
<evidence type="ECO:0000256" key="8">
    <source>
        <dbReference type="SAM" id="SignalP"/>
    </source>
</evidence>
<dbReference type="InterPro" id="IPR013766">
    <property type="entry name" value="Thioredoxin_domain"/>
</dbReference>
<dbReference type="Proteomes" id="UP000075714">
    <property type="component" value="Unassembled WGS sequence"/>
</dbReference>
<dbReference type="PANTHER" id="PTHR45815">
    <property type="entry name" value="PROTEIN DISULFIDE-ISOMERASE A6"/>
    <property type="match status" value="1"/>
</dbReference>
<dbReference type="Pfam" id="PF24541">
    <property type="entry name" value="Thioredox_PDIA6_C"/>
    <property type="match status" value="1"/>
</dbReference>
<comment type="catalytic activity">
    <reaction evidence="1">
        <text>Catalyzes the rearrangement of -S-S- bonds in proteins.</text>
        <dbReference type="EC" id="5.3.4.1"/>
    </reaction>
</comment>
<keyword evidence="8" id="KW-0732">Signal</keyword>
<protein>
    <recommendedName>
        <fullName evidence="3">protein disulfide-isomerase</fullName>
        <ecNumber evidence="3">5.3.4.1</ecNumber>
    </recommendedName>
</protein>
<dbReference type="InterPro" id="IPR057305">
    <property type="entry name" value="Thioredox_PDIA6_C"/>
</dbReference>
<dbReference type="InterPro" id="IPR036249">
    <property type="entry name" value="Thioredoxin-like_sf"/>
</dbReference>
<evidence type="ECO:0000313" key="10">
    <source>
        <dbReference type="EMBL" id="KXZ53874.1"/>
    </source>
</evidence>
<dbReference type="STRING" id="33097.A0A150GVQ0"/>
<feature type="region of interest" description="Disordered" evidence="7">
    <location>
        <begin position="744"/>
        <end position="777"/>
    </location>
</feature>
<keyword evidence="5" id="KW-0413">Isomerase</keyword>
<dbReference type="EMBL" id="LSYV01000007">
    <property type="protein sequence ID" value="KXZ53874.1"/>
    <property type="molecule type" value="Genomic_DNA"/>
</dbReference>
<gene>
    <name evidence="10" type="ORF">GPECTOR_6g792</name>
</gene>
<dbReference type="GO" id="GO:0005788">
    <property type="term" value="C:endoplasmic reticulum lumen"/>
    <property type="evidence" value="ECO:0007669"/>
    <property type="project" value="UniProtKB-SubCell"/>
</dbReference>
<keyword evidence="11" id="KW-1185">Reference proteome</keyword>
<dbReference type="EC" id="5.3.4.1" evidence="3"/>
<dbReference type="InterPro" id="IPR017937">
    <property type="entry name" value="Thioredoxin_CS"/>
</dbReference>
<comment type="subcellular location">
    <subcellularLocation>
        <location evidence="2">Endoplasmic reticulum lumen</location>
    </subcellularLocation>
</comment>
<feature type="region of interest" description="Disordered" evidence="7">
    <location>
        <begin position="677"/>
        <end position="712"/>
    </location>
</feature>
<evidence type="ECO:0000256" key="7">
    <source>
        <dbReference type="SAM" id="MobiDB-lite"/>
    </source>
</evidence>
<dbReference type="Pfam" id="PF00085">
    <property type="entry name" value="Thioredoxin"/>
    <property type="match status" value="1"/>
</dbReference>
<feature type="signal peptide" evidence="8">
    <location>
        <begin position="1"/>
        <end position="23"/>
    </location>
</feature>
<evidence type="ECO:0000256" key="1">
    <source>
        <dbReference type="ARBA" id="ARBA00001182"/>
    </source>
</evidence>